<name>A0ABD5UTW2_9EURY</name>
<evidence type="ECO:0000256" key="1">
    <source>
        <dbReference type="SAM" id="MobiDB-lite"/>
    </source>
</evidence>
<feature type="compositionally biased region" description="Acidic residues" evidence="1">
    <location>
        <begin position="216"/>
        <end position="241"/>
    </location>
</feature>
<accession>A0ABD5UTW2</accession>
<reference evidence="2 3" key="1">
    <citation type="journal article" date="2019" name="Int. J. Syst. Evol. Microbiol.">
        <title>The Global Catalogue of Microorganisms (GCM) 10K type strain sequencing project: providing services to taxonomists for standard genome sequencing and annotation.</title>
        <authorList>
            <consortium name="The Broad Institute Genomics Platform"/>
            <consortium name="The Broad Institute Genome Sequencing Center for Infectious Disease"/>
            <person name="Wu L."/>
            <person name="Ma J."/>
        </authorList>
    </citation>
    <scope>NUCLEOTIDE SEQUENCE [LARGE SCALE GENOMIC DNA]</scope>
    <source>
        <strain evidence="2 3">SKJ47</strain>
    </source>
</reference>
<protein>
    <submittedName>
        <fullName evidence="2">Halo transducer protein</fullName>
    </submittedName>
</protein>
<proteinExistence type="predicted"/>
<sequence>MTETDRPDPDTVDTAPTAQSILDREPTVESVVEAVAEGTDRDPEAIRRSLDPFAEDDVLTAEAVEETVSDVSKILATAETRVDLAALDADDARAAAAAVTDLDVVDARLRGFDDRLAALERRTDELGRSVGAAPDELETPSALHRSAVELRETAADAQRVVRVADDLASDLEAFESWLSSPDRRTEELAADVEALEEALVDLSSVADRIDERTAADEEGPDVDEEGAFETDGEEWTSETDGETSHAAEWADATVRARVLELLVADLRAEEDDIRTWAARENASVPESLRRRIDAADRRLSMLSTTLSDLAAPDWHDRFAERLAATDRALARFDPPVAWGRVREEMAEPTA</sequence>
<keyword evidence="3" id="KW-1185">Reference proteome</keyword>
<evidence type="ECO:0000313" key="3">
    <source>
        <dbReference type="Proteomes" id="UP001596296"/>
    </source>
</evidence>
<evidence type="ECO:0000313" key="2">
    <source>
        <dbReference type="EMBL" id="MFC6892563.1"/>
    </source>
</evidence>
<dbReference type="AlphaFoldDB" id="A0ABD5UTW2"/>
<dbReference type="EMBL" id="JBHSXL010000006">
    <property type="protein sequence ID" value="MFC6892563.1"/>
    <property type="molecule type" value="Genomic_DNA"/>
</dbReference>
<dbReference type="RefSeq" id="WP_379742974.1">
    <property type="nucleotide sequence ID" value="NZ_JBHSVN010000001.1"/>
</dbReference>
<comment type="caution">
    <text evidence="2">The sequence shown here is derived from an EMBL/GenBank/DDBJ whole genome shotgun (WGS) entry which is preliminary data.</text>
</comment>
<feature type="region of interest" description="Disordered" evidence="1">
    <location>
        <begin position="1"/>
        <end position="26"/>
    </location>
</feature>
<dbReference type="Proteomes" id="UP001596296">
    <property type="component" value="Unassembled WGS sequence"/>
</dbReference>
<feature type="region of interest" description="Disordered" evidence="1">
    <location>
        <begin position="211"/>
        <end position="247"/>
    </location>
</feature>
<organism evidence="2 3">
    <name type="scientific">Halopenitus salinus</name>
    <dbReference type="NCBI Taxonomy" id="1198295"/>
    <lineage>
        <taxon>Archaea</taxon>
        <taxon>Methanobacteriati</taxon>
        <taxon>Methanobacteriota</taxon>
        <taxon>Stenosarchaea group</taxon>
        <taxon>Halobacteria</taxon>
        <taxon>Halobacteriales</taxon>
        <taxon>Haloferacaceae</taxon>
        <taxon>Halopenitus</taxon>
    </lineage>
</organism>
<gene>
    <name evidence="2" type="ORF">ACFQE9_08085</name>
</gene>